<feature type="region of interest" description="Disordered" evidence="1">
    <location>
        <begin position="250"/>
        <end position="303"/>
    </location>
</feature>
<dbReference type="RefSeq" id="WP_128087249.1">
    <property type="nucleotide sequence ID" value="NZ_CAURSG010000018.1"/>
</dbReference>
<accession>A0A2Z5QWD6</accession>
<dbReference type="SMART" id="SM00332">
    <property type="entry name" value="PP2Cc"/>
    <property type="match status" value="1"/>
</dbReference>
<keyword evidence="5" id="KW-1185">Reference proteome</keyword>
<dbReference type="EMBL" id="AP017895">
    <property type="protein sequence ID" value="BAV86727.1"/>
    <property type="molecule type" value="Genomic_DNA"/>
</dbReference>
<name>A0A2Z5QWD6_9MICC</name>
<dbReference type="GeneID" id="93861890"/>
<dbReference type="KEGG" id="raj:RA11412_0428"/>
<feature type="compositionally biased region" description="Polar residues" evidence="1">
    <location>
        <begin position="540"/>
        <end position="558"/>
    </location>
</feature>
<dbReference type="Gene3D" id="3.60.40.10">
    <property type="entry name" value="PPM-type phosphatase domain"/>
    <property type="match status" value="1"/>
</dbReference>
<evidence type="ECO:0000256" key="1">
    <source>
        <dbReference type="SAM" id="MobiDB-lite"/>
    </source>
</evidence>
<dbReference type="PROSITE" id="PS51746">
    <property type="entry name" value="PPM_2"/>
    <property type="match status" value="1"/>
</dbReference>
<feature type="region of interest" description="Disordered" evidence="1">
    <location>
        <begin position="513"/>
        <end position="588"/>
    </location>
</feature>
<organism evidence="4 5">
    <name type="scientific">Rothia aeria</name>
    <dbReference type="NCBI Taxonomy" id="172042"/>
    <lineage>
        <taxon>Bacteria</taxon>
        <taxon>Bacillati</taxon>
        <taxon>Actinomycetota</taxon>
        <taxon>Actinomycetes</taxon>
        <taxon>Micrococcales</taxon>
        <taxon>Micrococcaceae</taxon>
        <taxon>Rothia</taxon>
    </lineage>
</organism>
<keyword evidence="2" id="KW-0812">Transmembrane</keyword>
<keyword evidence="2" id="KW-0472">Membrane</keyword>
<proteinExistence type="predicted"/>
<dbReference type="InterPro" id="IPR001932">
    <property type="entry name" value="PPM-type_phosphatase-like_dom"/>
</dbReference>
<evidence type="ECO:0000256" key="2">
    <source>
        <dbReference type="SAM" id="Phobius"/>
    </source>
</evidence>
<evidence type="ECO:0000313" key="5">
    <source>
        <dbReference type="Proteomes" id="UP000250241"/>
    </source>
</evidence>
<gene>
    <name evidence="4" type="ORF">RA11412_0428</name>
</gene>
<dbReference type="Proteomes" id="UP000250241">
    <property type="component" value="Chromosome"/>
</dbReference>
<dbReference type="AlphaFoldDB" id="A0A2Z5QWD6"/>
<keyword evidence="2" id="KW-1133">Transmembrane helix</keyword>
<feature type="domain" description="PPM-type phosphatase" evidence="3">
    <location>
        <begin position="6"/>
        <end position="241"/>
    </location>
</feature>
<feature type="compositionally biased region" description="Low complexity" evidence="1">
    <location>
        <begin position="522"/>
        <end position="536"/>
    </location>
</feature>
<reference evidence="4 5" key="1">
    <citation type="submission" date="2016-10" db="EMBL/GenBank/DDBJ databases">
        <title>Genome sequence of Rothia aeria strain JCM11412.</title>
        <authorList>
            <person name="Nambu T."/>
        </authorList>
    </citation>
    <scope>NUCLEOTIDE SEQUENCE [LARGE SCALE GENOMIC DNA]</scope>
    <source>
        <strain evidence="4 5">JCM 11412</strain>
    </source>
</reference>
<evidence type="ECO:0000313" key="4">
    <source>
        <dbReference type="EMBL" id="BAV86727.1"/>
    </source>
</evidence>
<sequence>MKIAFRFAARSDVGVRRSKNDDSGYGGRYLAVVADGMGGHVGGDVASATAVLNLTPLDHPDFDGTAGVYLADEIQSANSIINDLAHEDSRLAGMGTTCTALLIDGDKIELAHIGDSRAYRLRPGPDGQFEQISTDHTFVQRLLNEGRITPQEAVHHPHRNVIMRVLGDVDASPELELQTLDAVPGERWVLASDGLDSVVPDSDIEAVLRSTDDLEQIADVLIQMTLERGAPDNVTVVVAQVIDRSVLPEDEPVGESAVPDAPSLPASIAPAVPNATGDEDTMRIPPEDPTEVNPAGGDSPGSAHIRRRFRRARDLTGSLLHEEELHKRGAVEVIHTSAEILRGQLGQRPHQLVGSAASATETGMIPAVVDRTLEHRATLAQRVPLTTEGETAQLPEELEAMLTVDAAKHRPRRWPLRIFVLLLVVGVLSAAAWTGMRWISGRYYVSDSNGKVSIYNGIPQTLGPIRFSHVVEESNVSVNDLSDHNRALLKDTISADNIDEARVVVNRLQTQANLNAHPSPSPSSSSSASPSGSAKPSESHNPSVTPTPTPSAEESGNATVPLMPGTEGAATTEGDVGTVTGEGGAHHG</sequence>
<dbReference type="CDD" id="cd00143">
    <property type="entry name" value="PP2Cc"/>
    <property type="match status" value="1"/>
</dbReference>
<dbReference type="Pfam" id="PF13672">
    <property type="entry name" value="PP2C_2"/>
    <property type="match status" value="1"/>
</dbReference>
<dbReference type="SUPFAM" id="SSF81606">
    <property type="entry name" value="PP2C-like"/>
    <property type="match status" value="1"/>
</dbReference>
<protein>
    <submittedName>
        <fullName evidence="4">Serine/threonine phosphatase PPP</fullName>
    </submittedName>
</protein>
<dbReference type="SMART" id="SM00331">
    <property type="entry name" value="PP2C_SIG"/>
    <property type="match status" value="1"/>
</dbReference>
<dbReference type="InterPro" id="IPR036457">
    <property type="entry name" value="PPM-type-like_dom_sf"/>
</dbReference>
<evidence type="ECO:0000259" key="3">
    <source>
        <dbReference type="PROSITE" id="PS51746"/>
    </source>
</evidence>
<feature type="compositionally biased region" description="Low complexity" evidence="1">
    <location>
        <begin position="565"/>
        <end position="579"/>
    </location>
</feature>
<feature type="transmembrane region" description="Helical" evidence="2">
    <location>
        <begin position="418"/>
        <end position="439"/>
    </location>
</feature>